<gene>
    <name evidence="6" type="ORF">GMA10_10535</name>
</gene>
<proteinExistence type="predicted"/>
<feature type="domain" description="ABC transporter" evidence="5">
    <location>
        <begin position="6"/>
        <end position="245"/>
    </location>
</feature>
<dbReference type="SUPFAM" id="SSF52540">
    <property type="entry name" value="P-loop containing nucleoside triphosphate hydrolases"/>
    <property type="match status" value="1"/>
</dbReference>
<keyword evidence="3 6" id="KW-0067">ATP-binding</keyword>
<evidence type="ECO:0000259" key="5">
    <source>
        <dbReference type="PROSITE" id="PS50893"/>
    </source>
</evidence>
<protein>
    <submittedName>
        <fullName evidence="6">ATP-binding cassette domain-containing protein</fullName>
    </submittedName>
</protein>
<dbReference type="GO" id="GO:0005524">
    <property type="term" value="F:ATP binding"/>
    <property type="evidence" value="ECO:0007669"/>
    <property type="project" value="UniProtKB-KW"/>
</dbReference>
<dbReference type="OrthoDB" id="8773773at2"/>
<evidence type="ECO:0000313" key="7">
    <source>
        <dbReference type="Proteomes" id="UP000462152"/>
    </source>
</evidence>
<name>A0A7K1LL17_9MICC</name>
<evidence type="ECO:0000256" key="2">
    <source>
        <dbReference type="ARBA" id="ARBA00022741"/>
    </source>
</evidence>
<dbReference type="InterPro" id="IPR017871">
    <property type="entry name" value="ABC_transporter-like_CS"/>
</dbReference>
<dbReference type="CDD" id="cd03293">
    <property type="entry name" value="ABC_NrtD_SsuB_transporters"/>
    <property type="match status" value="1"/>
</dbReference>
<feature type="compositionally biased region" description="Basic and acidic residues" evidence="4">
    <location>
        <begin position="291"/>
        <end position="300"/>
    </location>
</feature>
<dbReference type="GO" id="GO:0016887">
    <property type="term" value="F:ATP hydrolysis activity"/>
    <property type="evidence" value="ECO:0007669"/>
    <property type="project" value="InterPro"/>
</dbReference>
<dbReference type="EMBL" id="WOGT01000007">
    <property type="protein sequence ID" value="MUN55642.1"/>
    <property type="molecule type" value="Genomic_DNA"/>
</dbReference>
<keyword evidence="2" id="KW-0547">Nucleotide-binding</keyword>
<dbReference type="InterPro" id="IPR003439">
    <property type="entry name" value="ABC_transporter-like_ATP-bd"/>
</dbReference>
<dbReference type="InterPro" id="IPR027417">
    <property type="entry name" value="P-loop_NTPase"/>
</dbReference>
<evidence type="ECO:0000256" key="4">
    <source>
        <dbReference type="SAM" id="MobiDB-lite"/>
    </source>
</evidence>
<dbReference type="RefSeq" id="WP_129315954.1">
    <property type="nucleotide sequence ID" value="NZ_NOIQ01000015.1"/>
</dbReference>
<feature type="compositionally biased region" description="Basic and acidic residues" evidence="4">
    <location>
        <begin position="267"/>
        <end position="276"/>
    </location>
</feature>
<evidence type="ECO:0000313" key="6">
    <source>
        <dbReference type="EMBL" id="MUN55642.1"/>
    </source>
</evidence>
<evidence type="ECO:0000256" key="1">
    <source>
        <dbReference type="ARBA" id="ARBA00022448"/>
    </source>
</evidence>
<dbReference type="InterPro" id="IPR003593">
    <property type="entry name" value="AAA+_ATPase"/>
</dbReference>
<dbReference type="InterPro" id="IPR050166">
    <property type="entry name" value="ABC_transporter_ATP-bind"/>
</dbReference>
<dbReference type="Pfam" id="PF00005">
    <property type="entry name" value="ABC_tran"/>
    <property type="match status" value="1"/>
</dbReference>
<dbReference type="PANTHER" id="PTHR42788:SF13">
    <property type="entry name" value="ALIPHATIC SULFONATES IMPORT ATP-BINDING PROTEIN SSUB"/>
    <property type="match status" value="1"/>
</dbReference>
<keyword evidence="7" id="KW-1185">Reference proteome</keyword>
<accession>A0A7K1LL17</accession>
<keyword evidence="1" id="KW-0813">Transport</keyword>
<dbReference type="Proteomes" id="UP000462152">
    <property type="component" value="Unassembled WGS sequence"/>
</dbReference>
<dbReference type="PANTHER" id="PTHR42788">
    <property type="entry name" value="TAURINE IMPORT ATP-BINDING PROTEIN-RELATED"/>
    <property type="match status" value="1"/>
</dbReference>
<dbReference type="SMART" id="SM00382">
    <property type="entry name" value="AAA"/>
    <property type="match status" value="1"/>
</dbReference>
<evidence type="ECO:0000256" key="3">
    <source>
        <dbReference type="ARBA" id="ARBA00022840"/>
    </source>
</evidence>
<feature type="region of interest" description="Disordered" evidence="4">
    <location>
        <begin position="267"/>
        <end position="300"/>
    </location>
</feature>
<comment type="caution">
    <text evidence="6">The sequence shown here is derived from an EMBL/GenBank/DDBJ whole genome shotgun (WGS) entry which is preliminary data.</text>
</comment>
<dbReference type="AlphaFoldDB" id="A0A7K1LL17"/>
<dbReference type="Gene3D" id="3.40.50.300">
    <property type="entry name" value="P-loop containing nucleotide triphosphate hydrolases"/>
    <property type="match status" value="1"/>
</dbReference>
<organism evidence="6 7">
    <name type="scientific">Rothia koreensis</name>
    <dbReference type="NCBI Taxonomy" id="592378"/>
    <lineage>
        <taxon>Bacteria</taxon>
        <taxon>Bacillati</taxon>
        <taxon>Actinomycetota</taxon>
        <taxon>Actinomycetes</taxon>
        <taxon>Micrococcales</taxon>
        <taxon>Micrococcaceae</taxon>
        <taxon>Rothia</taxon>
    </lineage>
</organism>
<reference evidence="6 7" key="1">
    <citation type="submission" date="2019-12" db="EMBL/GenBank/DDBJ databases">
        <authorList>
            <person name="Li J."/>
            <person name="Shi Y."/>
            <person name="Xu G."/>
            <person name="Xiao D."/>
            <person name="Ran X."/>
        </authorList>
    </citation>
    <scope>NUCLEOTIDE SEQUENCE [LARGE SCALE GENOMIC DNA]</scope>
    <source>
        <strain evidence="6 7">JCM 15915</strain>
    </source>
</reference>
<dbReference type="PROSITE" id="PS00211">
    <property type="entry name" value="ABC_TRANSPORTER_1"/>
    <property type="match status" value="1"/>
</dbReference>
<dbReference type="PROSITE" id="PS50893">
    <property type="entry name" value="ABC_TRANSPORTER_2"/>
    <property type="match status" value="1"/>
</dbReference>
<sequence>MTSAKIRVSDVNKIFEVPGSRRVPGHLATAVEGVDFDVHDGEFVTMVGPSGSGKTTILDLVAGLTTPTSGSILVDGTPINGPGRDRGVVFQQYALLPWKSTLDNIVFALKAAGRGRHRAERRRLAREYLELVGLKDYANRYPHQLSGGMKQRVAIARSLSYQPEILLMDEPFGALDAQTRELLQSELLRLWKSTGTTVLFITHSVEEAVYLGQRVVVLEARPGRVKAVVDVDRPEPPAGTDPRSTPEFITHRRRVWELLHGRDHLAEAPEDPDAHHVPATHDLSIAGPTGDAHRLERNPS</sequence>